<dbReference type="EMBL" id="CM039170">
    <property type="protein sequence ID" value="KAH9803149.1"/>
    <property type="molecule type" value="Genomic_DNA"/>
</dbReference>
<name>A0ACB8P003_CITSI</name>
<dbReference type="Proteomes" id="UP000829398">
    <property type="component" value="Chromosome 1"/>
</dbReference>
<reference evidence="2" key="1">
    <citation type="journal article" date="2023" name="Hortic. Res.">
        <title>A chromosome-level phased genome enabling allele-level studies in sweet orange: a case study on citrus Huanglongbing tolerance.</title>
        <authorList>
            <person name="Wu B."/>
            <person name="Yu Q."/>
            <person name="Deng Z."/>
            <person name="Duan Y."/>
            <person name="Luo F."/>
            <person name="Gmitter F. Jr."/>
        </authorList>
    </citation>
    <scope>NUCLEOTIDE SEQUENCE [LARGE SCALE GENOMIC DNA]</scope>
    <source>
        <strain evidence="2">cv. Valencia</strain>
    </source>
</reference>
<evidence type="ECO:0000313" key="2">
    <source>
        <dbReference type="Proteomes" id="UP000829398"/>
    </source>
</evidence>
<organism evidence="1 2">
    <name type="scientific">Citrus sinensis</name>
    <name type="common">Sweet orange</name>
    <name type="synonym">Citrus aurantium var. sinensis</name>
    <dbReference type="NCBI Taxonomy" id="2711"/>
    <lineage>
        <taxon>Eukaryota</taxon>
        <taxon>Viridiplantae</taxon>
        <taxon>Streptophyta</taxon>
        <taxon>Embryophyta</taxon>
        <taxon>Tracheophyta</taxon>
        <taxon>Spermatophyta</taxon>
        <taxon>Magnoliopsida</taxon>
        <taxon>eudicotyledons</taxon>
        <taxon>Gunneridae</taxon>
        <taxon>Pentapetalae</taxon>
        <taxon>rosids</taxon>
        <taxon>malvids</taxon>
        <taxon>Sapindales</taxon>
        <taxon>Rutaceae</taxon>
        <taxon>Aurantioideae</taxon>
        <taxon>Citrus</taxon>
    </lineage>
</organism>
<accession>A0ACB8P003</accession>
<comment type="caution">
    <text evidence="1">The sequence shown here is derived from an EMBL/GenBank/DDBJ whole genome shotgun (WGS) entry which is preliminary data.</text>
</comment>
<keyword evidence="2" id="KW-1185">Reference proteome</keyword>
<proteinExistence type="predicted"/>
<protein>
    <submittedName>
        <fullName evidence="1">Receptor-like serine/threonine-protein kinase SD1-8</fullName>
    </submittedName>
</protein>
<sequence>MGVLSFLFVCCKLLVFLSESSFASDTITSSQSLSDGRTLVSKEGSFELGFFSPDGQSCFNSQNKSVVWSANLSKEVRIPVVLQLLDSGNLVLRGERDGGSETYLWQSFDYPSDTLLPGMKLGWDLKTGLERRITSWKSPDDPSPGNFTWAVERQDNPELMMWKGSRKFQRSGPWNGLKFSATSLRPNPIFNFSFVSNEDELYFTIDLIDKAVFSRIVMNQTLYLRQRFTWDKATQSWELDLCDTYALCGAYGICIISGMPVCQCLKGFKQKSRGYVDWSQGCVRDKSLNYSRQDGFIKFTAMKLPDATRSWVSKSMNLNECWEKCLDDSSCMAYTNSYIRGEGSGCAMWFGELIDMRDFPDAGQDLYIRMSASEIEYADQGAKSKPTTKIVVIVVPTAALLAAVLIAGYLIHKRRRNIVVNIIQYFRENRNMDLELPLFELATIANATDNFSINNKLGEGGFGLVYKPRELPIWSSVYWDGPEVPFSVWGDFYLSVGLYEHIHCISGLTSRLASYNVLSVPVYSRKLIAYESDEETEDSSLNLSIPTDFLHPSSSVGPSHGRDTLEYPRLLATSPSSELELVGNRGGPASGSGENHSSGGVGVPEEVGDVPGKCDVPSRPPRGYVTMHLESFKLGARLSLQRYFAKILGGMHLAPGQLHPNGWRVLSAMYVLWERCGSEEPSLVEVKHLYQRRSSPKEAGWYYFMSSSAKRKPITGFPSSCKNWKNKLFFAGGKWCTAARSLGGDIYLPTHFVTPESWGLVKDLEDRPLLQVKTALVNASTCQDLLSPTNLVCSGLVDIAAGMDNKILSAMTRKRGRAPSSSSNPPPLPKKANVGQPKVSVPTLPLPPPRKNGGEKVSDKSPEISIQSGDRSSPLPSRDQGDYLSPYQKDYGKSVGPKMVKDIESMNLSELAGSLQRVSFKLATLVSCYKNRSIRHERRLQADNQDLKKKAESADRSKEKLLDLHKQIMDLEEKLAMAESTSVKLENELGDLKSDLQATQSERDTLKTTLEGEIKSLNEQLAEAKGKSADVDDRLDAEYNSGVGFCYKCIMFVLKEEYPELNMSKLEDGVQKYMAEVDQGNKEQGDQDQVKAPLGGVQAAEAGDRAPEVGQGSLPPPLDVADPLLPEIADPSTVEAANPHNL</sequence>
<evidence type="ECO:0000313" key="1">
    <source>
        <dbReference type="EMBL" id="KAH9803149.1"/>
    </source>
</evidence>
<gene>
    <name evidence="1" type="ORF">KPL71_001656</name>
</gene>